<keyword evidence="2" id="KW-1185">Reference proteome</keyword>
<name>A0ACB8BLU1_9AGAM</name>
<proteinExistence type="predicted"/>
<dbReference type="EMBL" id="MU266386">
    <property type="protein sequence ID" value="KAH7926236.1"/>
    <property type="molecule type" value="Genomic_DNA"/>
</dbReference>
<comment type="caution">
    <text evidence="1">The sequence shown here is derived from an EMBL/GenBank/DDBJ whole genome shotgun (WGS) entry which is preliminary data.</text>
</comment>
<evidence type="ECO:0000313" key="1">
    <source>
        <dbReference type="EMBL" id="KAH7926236.1"/>
    </source>
</evidence>
<accession>A0ACB8BLU1</accession>
<sequence length="271" mass="29756">MPSIKDSKCILIIGSTAGLGRALALSILALPSKPTVIVCGRRQERLDELVEAHGTDGRLKGFKLDVLADRASLKASVADVVQQYPGLDAVMFMSGIQHEYDFTEPESVDLDKVVDELNTNYLSVINMITFFLPHLIKVGKAGQPSFIYTVTSGLAVVPGPWVPNYCATKAALHSLSLTLNAQLKDQNVHVVEILPPLVESELHDHQGKREVLSKIWMPLDEFTALTMQELKSNDVQIPIGSSAKDYETFETGKLDAVNKLYEGRKAATQRK</sequence>
<gene>
    <name evidence="1" type="ORF">BV22DRAFT_1128315</name>
</gene>
<protein>
    <submittedName>
        <fullName evidence="1">NAD(P)-binding protein</fullName>
    </submittedName>
</protein>
<reference evidence="1" key="1">
    <citation type="journal article" date="2021" name="New Phytol.">
        <title>Evolutionary innovations through gain and loss of genes in the ectomycorrhizal Boletales.</title>
        <authorList>
            <person name="Wu G."/>
            <person name="Miyauchi S."/>
            <person name="Morin E."/>
            <person name="Kuo A."/>
            <person name="Drula E."/>
            <person name="Varga T."/>
            <person name="Kohler A."/>
            <person name="Feng B."/>
            <person name="Cao Y."/>
            <person name="Lipzen A."/>
            <person name="Daum C."/>
            <person name="Hundley H."/>
            <person name="Pangilinan J."/>
            <person name="Johnson J."/>
            <person name="Barry K."/>
            <person name="LaButti K."/>
            <person name="Ng V."/>
            <person name="Ahrendt S."/>
            <person name="Min B."/>
            <person name="Choi I.G."/>
            <person name="Park H."/>
            <person name="Plett J.M."/>
            <person name="Magnuson J."/>
            <person name="Spatafora J.W."/>
            <person name="Nagy L.G."/>
            <person name="Henrissat B."/>
            <person name="Grigoriev I.V."/>
            <person name="Yang Z.L."/>
            <person name="Xu J."/>
            <person name="Martin F.M."/>
        </authorList>
    </citation>
    <scope>NUCLEOTIDE SEQUENCE</scope>
    <source>
        <strain evidence="1">KUC20120723A-06</strain>
    </source>
</reference>
<organism evidence="1 2">
    <name type="scientific">Leucogyrophana mollusca</name>
    <dbReference type="NCBI Taxonomy" id="85980"/>
    <lineage>
        <taxon>Eukaryota</taxon>
        <taxon>Fungi</taxon>
        <taxon>Dikarya</taxon>
        <taxon>Basidiomycota</taxon>
        <taxon>Agaricomycotina</taxon>
        <taxon>Agaricomycetes</taxon>
        <taxon>Agaricomycetidae</taxon>
        <taxon>Boletales</taxon>
        <taxon>Boletales incertae sedis</taxon>
        <taxon>Leucogyrophana</taxon>
    </lineage>
</organism>
<evidence type="ECO:0000313" key="2">
    <source>
        <dbReference type="Proteomes" id="UP000790709"/>
    </source>
</evidence>
<dbReference type="Proteomes" id="UP000790709">
    <property type="component" value="Unassembled WGS sequence"/>
</dbReference>